<keyword evidence="1" id="KW-0812">Transmembrane</keyword>
<evidence type="ECO:0000313" key="3">
    <source>
        <dbReference type="Proteomes" id="UP000030832"/>
    </source>
</evidence>
<keyword evidence="1" id="KW-1133">Transmembrane helix</keyword>
<reference evidence="2 3" key="1">
    <citation type="submission" date="2014-09" db="EMBL/GenBank/DDBJ databases">
        <title>Genome sequencing and annotation of Bacillus Okhensis strain Kh10-101T.</title>
        <authorList>
            <person name="Prakash J.S."/>
        </authorList>
    </citation>
    <scope>NUCLEOTIDE SEQUENCE [LARGE SCALE GENOMIC DNA]</scope>
    <source>
        <strain evidence="3">Kh10-101T</strain>
    </source>
</reference>
<dbReference type="Proteomes" id="UP000030832">
    <property type="component" value="Unassembled WGS sequence"/>
</dbReference>
<dbReference type="AlphaFoldDB" id="A0A0B0ID51"/>
<accession>A0A0B0ID51</accession>
<keyword evidence="1" id="KW-0472">Membrane</keyword>
<evidence type="ECO:0000256" key="1">
    <source>
        <dbReference type="SAM" id="Phobius"/>
    </source>
</evidence>
<name>A0A0B0ID51_9BACI</name>
<proteinExistence type="predicted"/>
<comment type="caution">
    <text evidence="2">The sequence shown here is derived from an EMBL/GenBank/DDBJ whole genome shotgun (WGS) entry which is preliminary data.</text>
</comment>
<keyword evidence="3" id="KW-1185">Reference proteome</keyword>
<feature type="transmembrane region" description="Helical" evidence="1">
    <location>
        <begin position="6"/>
        <end position="22"/>
    </location>
</feature>
<feature type="transmembrane region" description="Helical" evidence="1">
    <location>
        <begin position="29"/>
        <end position="48"/>
    </location>
</feature>
<gene>
    <name evidence="2" type="ORF">LQ50_16075</name>
</gene>
<protein>
    <submittedName>
        <fullName evidence="2">Uncharacterized protein</fullName>
    </submittedName>
</protein>
<organism evidence="2 3">
    <name type="scientific">Halalkalibacter okhensis</name>
    <dbReference type="NCBI Taxonomy" id="333138"/>
    <lineage>
        <taxon>Bacteria</taxon>
        <taxon>Bacillati</taxon>
        <taxon>Bacillota</taxon>
        <taxon>Bacilli</taxon>
        <taxon>Bacillales</taxon>
        <taxon>Bacillaceae</taxon>
        <taxon>Halalkalibacter</taxon>
    </lineage>
</organism>
<sequence length="67" mass="7989">MVKINISTPIFYLISATIVQFISQREVSWIQNISISLVMVLIMVLYNWSKIPYEWNKDKRLNKKDKV</sequence>
<evidence type="ECO:0000313" key="2">
    <source>
        <dbReference type="EMBL" id="KHF39225.1"/>
    </source>
</evidence>
<dbReference type="EMBL" id="JRJU01000021">
    <property type="protein sequence ID" value="KHF39225.1"/>
    <property type="molecule type" value="Genomic_DNA"/>
</dbReference>